<keyword evidence="2" id="KW-1185">Reference proteome</keyword>
<dbReference type="EMBL" id="CP001363">
    <property type="protein sequence ID" value="ACY89665.1"/>
    <property type="molecule type" value="Genomic_DNA"/>
</dbReference>
<reference evidence="1 2" key="1">
    <citation type="journal article" date="2010" name="J. Bacteriol.">
        <title>Short-term signatures of evolutionary change in the Salmonella enterica serovar typhimurium 14028 genome.</title>
        <authorList>
            <person name="Jarvik T."/>
            <person name="Smillie C."/>
            <person name="Groisman E.A."/>
            <person name="Ochman H."/>
        </authorList>
    </citation>
    <scope>NUCLEOTIDE SEQUENCE [LARGE SCALE GENOMIC DNA]</scope>
    <source>
        <strain evidence="2">14028s / SGSC 2262</strain>
    </source>
</reference>
<evidence type="ECO:0000313" key="1">
    <source>
        <dbReference type="EMBL" id="ACY89665.1"/>
    </source>
</evidence>
<protein>
    <submittedName>
        <fullName evidence="1">Uncharacterized protein</fullName>
    </submittedName>
</protein>
<dbReference type="BioCyc" id="SENT588858:STM14_RS25220-MONOMER"/>
<organism evidence="1 2">
    <name type="scientific">Salmonella typhimurium (strain 14028s / SGSC 2262)</name>
    <dbReference type="NCBI Taxonomy" id="588858"/>
    <lineage>
        <taxon>Bacteria</taxon>
        <taxon>Pseudomonadati</taxon>
        <taxon>Pseudomonadota</taxon>
        <taxon>Gammaproteobacteria</taxon>
        <taxon>Enterobacterales</taxon>
        <taxon>Enterobacteriaceae</taxon>
        <taxon>Salmonella</taxon>
    </lineage>
</organism>
<dbReference type="AlphaFoldDB" id="A0A0F6B571"/>
<gene>
    <name evidence="1" type="ordered locus">STM14_3236</name>
</gene>
<evidence type="ECO:0000313" key="2">
    <source>
        <dbReference type="Proteomes" id="UP000002695"/>
    </source>
</evidence>
<name>A0A0F6B571_SALT1</name>
<dbReference type="KEGG" id="seo:STM14_3236"/>
<dbReference type="HOGENOM" id="CLU_2958085_0_0_6"/>
<proteinExistence type="predicted"/>
<dbReference type="Proteomes" id="UP000002695">
    <property type="component" value="Chromosome"/>
</dbReference>
<sequence length="59" mass="6576">MLIKHKIKIRREINGKKYFIGQGVSVGFCSEIKMLLGYSANDEMGISVQIVRCSASVDL</sequence>
<accession>A0A0F6B571</accession>